<feature type="compositionally biased region" description="Pro residues" evidence="6">
    <location>
        <begin position="27"/>
        <end position="37"/>
    </location>
</feature>
<feature type="transmembrane region" description="Helical" evidence="7">
    <location>
        <begin position="52"/>
        <end position="76"/>
    </location>
</feature>
<evidence type="ECO:0000313" key="9">
    <source>
        <dbReference type="EMBL" id="MFC5906639.1"/>
    </source>
</evidence>
<sequence>MTNPEPPSDPLAKHPQPPVDGGGLPYYTPPPEEPAPGPAGQMPPLGGLGRRLVARIIDGVLVAVVAVPLSLIATAAKRNDRQLYSLIIEIVVLLLYFLYEGLMLTHSHGQTVGKKVMRIRVANLADGTPPVGSPGWTRAAVWTLPGILCCGAWPLVDGLWATWDQPYAQAVHDKAARTVVVRTDW</sequence>
<dbReference type="InterPro" id="IPR051791">
    <property type="entry name" value="Pra-immunoreactive"/>
</dbReference>
<dbReference type="PANTHER" id="PTHR36115:SF4">
    <property type="entry name" value="MEMBRANE PROTEIN"/>
    <property type="match status" value="1"/>
</dbReference>
<evidence type="ECO:0000256" key="5">
    <source>
        <dbReference type="ARBA" id="ARBA00023136"/>
    </source>
</evidence>
<evidence type="ECO:0000256" key="3">
    <source>
        <dbReference type="ARBA" id="ARBA00022692"/>
    </source>
</evidence>
<evidence type="ECO:0000313" key="10">
    <source>
        <dbReference type="Proteomes" id="UP001596174"/>
    </source>
</evidence>
<feature type="region of interest" description="Disordered" evidence="6">
    <location>
        <begin position="1"/>
        <end position="43"/>
    </location>
</feature>
<dbReference type="InterPro" id="IPR010432">
    <property type="entry name" value="RDD"/>
</dbReference>
<dbReference type="PANTHER" id="PTHR36115">
    <property type="entry name" value="PROLINE-RICH ANTIGEN HOMOLOG-RELATED"/>
    <property type="match status" value="1"/>
</dbReference>
<dbReference type="RefSeq" id="WP_380580244.1">
    <property type="nucleotide sequence ID" value="NZ_JBHSQJ010000014.1"/>
</dbReference>
<evidence type="ECO:0000256" key="7">
    <source>
        <dbReference type="SAM" id="Phobius"/>
    </source>
</evidence>
<dbReference type="Pfam" id="PF06271">
    <property type="entry name" value="RDD"/>
    <property type="match status" value="1"/>
</dbReference>
<comment type="caution">
    <text evidence="9">The sequence shown here is derived from an EMBL/GenBank/DDBJ whole genome shotgun (WGS) entry which is preliminary data.</text>
</comment>
<feature type="transmembrane region" description="Helical" evidence="7">
    <location>
        <begin position="82"/>
        <end position="99"/>
    </location>
</feature>
<feature type="domain" description="RDD" evidence="8">
    <location>
        <begin position="46"/>
        <end position="176"/>
    </location>
</feature>
<evidence type="ECO:0000259" key="8">
    <source>
        <dbReference type="Pfam" id="PF06271"/>
    </source>
</evidence>
<dbReference type="EMBL" id="JBHSQJ010000014">
    <property type="protein sequence ID" value="MFC5906639.1"/>
    <property type="molecule type" value="Genomic_DNA"/>
</dbReference>
<reference evidence="10" key="1">
    <citation type="journal article" date="2019" name="Int. J. Syst. Evol. Microbiol.">
        <title>The Global Catalogue of Microorganisms (GCM) 10K type strain sequencing project: providing services to taxonomists for standard genome sequencing and annotation.</title>
        <authorList>
            <consortium name="The Broad Institute Genomics Platform"/>
            <consortium name="The Broad Institute Genome Sequencing Center for Infectious Disease"/>
            <person name="Wu L."/>
            <person name="Ma J."/>
        </authorList>
    </citation>
    <scope>NUCLEOTIDE SEQUENCE [LARGE SCALE GENOMIC DNA]</scope>
    <source>
        <strain evidence="10">JCM 4816</strain>
    </source>
</reference>
<evidence type="ECO:0000256" key="2">
    <source>
        <dbReference type="ARBA" id="ARBA00022475"/>
    </source>
</evidence>
<gene>
    <name evidence="9" type="ORF">ACFP3V_05325</name>
</gene>
<evidence type="ECO:0000256" key="6">
    <source>
        <dbReference type="SAM" id="MobiDB-lite"/>
    </source>
</evidence>
<keyword evidence="10" id="KW-1185">Reference proteome</keyword>
<name>A0ABW1FWM5_9ACTN</name>
<evidence type="ECO:0000256" key="1">
    <source>
        <dbReference type="ARBA" id="ARBA00004651"/>
    </source>
</evidence>
<organism evidence="9 10">
    <name type="scientific">Streptacidiphilus monticola</name>
    <dbReference type="NCBI Taxonomy" id="2161674"/>
    <lineage>
        <taxon>Bacteria</taxon>
        <taxon>Bacillati</taxon>
        <taxon>Actinomycetota</taxon>
        <taxon>Actinomycetes</taxon>
        <taxon>Kitasatosporales</taxon>
        <taxon>Streptomycetaceae</taxon>
        <taxon>Streptacidiphilus</taxon>
    </lineage>
</organism>
<comment type="subcellular location">
    <subcellularLocation>
        <location evidence="1">Cell membrane</location>
        <topology evidence="1">Multi-pass membrane protein</topology>
    </subcellularLocation>
</comment>
<keyword evidence="4 7" id="KW-1133">Transmembrane helix</keyword>
<keyword evidence="3 7" id="KW-0812">Transmembrane</keyword>
<accession>A0ABW1FWM5</accession>
<keyword evidence="2" id="KW-1003">Cell membrane</keyword>
<proteinExistence type="predicted"/>
<evidence type="ECO:0000256" key="4">
    <source>
        <dbReference type="ARBA" id="ARBA00022989"/>
    </source>
</evidence>
<dbReference type="Proteomes" id="UP001596174">
    <property type="component" value="Unassembled WGS sequence"/>
</dbReference>
<keyword evidence="5 7" id="KW-0472">Membrane</keyword>
<protein>
    <submittedName>
        <fullName evidence="9">RDD family protein</fullName>
    </submittedName>
</protein>